<dbReference type="PROSITE" id="PS00893">
    <property type="entry name" value="NUDIX_BOX"/>
    <property type="match status" value="1"/>
</dbReference>
<comment type="caution">
    <text evidence="4">The sequence shown here is derived from an EMBL/GenBank/DDBJ whole genome shotgun (WGS) entry which is preliminary data.</text>
</comment>
<dbReference type="EMBL" id="DTHG01000077">
    <property type="protein sequence ID" value="HGW92083.1"/>
    <property type="molecule type" value="Genomic_DNA"/>
</dbReference>
<feature type="domain" description="Nudix hydrolase" evidence="3">
    <location>
        <begin position="37"/>
        <end position="164"/>
    </location>
</feature>
<dbReference type="PANTHER" id="PTHR11839:SF18">
    <property type="entry name" value="NUDIX HYDROLASE DOMAIN-CONTAINING PROTEIN"/>
    <property type="match status" value="1"/>
</dbReference>
<comment type="cofactor">
    <cofactor evidence="1">
        <name>Mg(2+)</name>
        <dbReference type="ChEBI" id="CHEBI:18420"/>
    </cofactor>
</comment>
<dbReference type="GO" id="GO:0006753">
    <property type="term" value="P:nucleoside phosphate metabolic process"/>
    <property type="evidence" value="ECO:0007669"/>
    <property type="project" value="TreeGrafter"/>
</dbReference>
<dbReference type="AlphaFoldDB" id="A0A7C4Y6A9"/>
<name>A0A7C4Y6A9_UNCW3</name>
<evidence type="ECO:0000313" key="4">
    <source>
        <dbReference type="EMBL" id="HGW92083.1"/>
    </source>
</evidence>
<dbReference type="GO" id="GO:0016787">
    <property type="term" value="F:hydrolase activity"/>
    <property type="evidence" value="ECO:0007669"/>
    <property type="project" value="UniProtKB-KW"/>
</dbReference>
<protein>
    <submittedName>
        <fullName evidence="4">NUDIX hydrolase</fullName>
    </submittedName>
</protein>
<gene>
    <name evidence="4" type="ORF">ENV67_06055</name>
</gene>
<dbReference type="CDD" id="cd03424">
    <property type="entry name" value="NUDIX_ADPRase_Nudt5_UGPPase_Nudt14"/>
    <property type="match status" value="1"/>
</dbReference>
<dbReference type="FunFam" id="3.90.79.10:FF:000024">
    <property type="entry name" value="ADP-ribose pyrophosphatase"/>
    <property type="match status" value="1"/>
</dbReference>
<accession>A0A7C4Y6A9</accession>
<sequence length="175" mass="20189">MEKCLESKRIYTGKILNLNVDRVILENGEKSFREYVMHRGAVAAIPIIDNRIIFVKQYRYAVRDYIVEIPAGTIEIGEEPEKTLKRELIEEIGYNAGKLTHLYSYYSTPGFTNEILHLYIAEELREEKGGKDPDEELEVISFSFDESLKMLKEGKIKDGKTIIGLSLFFLGKYNI</sequence>
<dbReference type="InterPro" id="IPR020084">
    <property type="entry name" value="NUDIX_hydrolase_CS"/>
</dbReference>
<dbReference type="InterPro" id="IPR000086">
    <property type="entry name" value="NUDIX_hydrolase_dom"/>
</dbReference>
<dbReference type="PANTHER" id="PTHR11839">
    <property type="entry name" value="UDP/ADP-SUGAR PYROPHOSPHATASE"/>
    <property type="match status" value="1"/>
</dbReference>
<evidence type="ECO:0000256" key="2">
    <source>
        <dbReference type="ARBA" id="ARBA00022801"/>
    </source>
</evidence>
<organism evidence="4">
    <name type="scientific">candidate division WOR-3 bacterium</name>
    <dbReference type="NCBI Taxonomy" id="2052148"/>
    <lineage>
        <taxon>Bacteria</taxon>
        <taxon>Bacteria division WOR-3</taxon>
    </lineage>
</organism>
<evidence type="ECO:0000259" key="3">
    <source>
        <dbReference type="PROSITE" id="PS51462"/>
    </source>
</evidence>
<dbReference type="Gene3D" id="3.90.79.10">
    <property type="entry name" value="Nucleoside Triphosphate Pyrophosphohydrolase"/>
    <property type="match status" value="1"/>
</dbReference>
<dbReference type="Pfam" id="PF00293">
    <property type="entry name" value="NUDIX"/>
    <property type="match status" value="1"/>
</dbReference>
<proteinExistence type="predicted"/>
<dbReference type="GO" id="GO:0019693">
    <property type="term" value="P:ribose phosphate metabolic process"/>
    <property type="evidence" value="ECO:0007669"/>
    <property type="project" value="TreeGrafter"/>
</dbReference>
<keyword evidence="2 4" id="KW-0378">Hydrolase</keyword>
<dbReference type="InterPro" id="IPR015797">
    <property type="entry name" value="NUDIX_hydrolase-like_dom_sf"/>
</dbReference>
<dbReference type="PROSITE" id="PS51462">
    <property type="entry name" value="NUDIX"/>
    <property type="match status" value="1"/>
</dbReference>
<dbReference type="SUPFAM" id="SSF55811">
    <property type="entry name" value="Nudix"/>
    <property type="match status" value="1"/>
</dbReference>
<reference evidence="4" key="1">
    <citation type="journal article" date="2020" name="mSystems">
        <title>Genome- and Community-Level Interaction Insights into Carbon Utilization and Element Cycling Functions of Hydrothermarchaeota in Hydrothermal Sediment.</title>
        <authorList>
            <person name="Zhou Z."/>
            <person name="Liu Y."/>
            <person name="Xu W."/>
            <person name="Pan J."/>
            <person name="Luo Z.H."/>
            <person name="Li M."/>
        </authorList>
    </citation>
    <scope>NUCLEOTIDE SEQUENCE [LARGE SCALE GENOMIC DNA]</scope>
    <source>
        <strain evidence="4">SpSt-780</strain>
    </source>
</reference>
<evidence type="ECO:0000256" key="1">
    <source>
        <dbReference type="ARBA" id="ARBA00001946"/>
    </source>
</evidence>